<keyword evidence="1" id="KW-0812">Transmembrane</keyword>
<evidence type="ECO:0000256" key="1">
    <source>
        <dbReference type="SAM" id="Phobius"/>
    </source>
</evidence>
<evidence type="ECO:0000313" key="3">
    <source>
        <dbReference type="Proteomes" id="UP000030121"/>
    </source>
</evidence>
<gene>
    <name evidence="2" type="ORF">Q764_14380</name>
</gene>
<keyword evidence="1" id="KW-0472">Membrane</keyword>
<feature type="transmembrane region" description="Helical" evidence="1">
    <location>
        <begin position="6"/>
        <end position="26"/>
    </location>
</feature>
<accession>A0A0A2LWG7</accession>
<keyword evidence="3" id="KW-1185">Reference proteome</keyword>
<evidence type="ECO:0000313" key="2">
    <source>
        <dbReference type="EMBL" id="KGO84672.1"/>
    </source>
</evidence>
<feature type="non-terminal residue" evidence="2">
    <location>
        <position position="1"/>
    </location>
</feature>
<name>A0A0A2LWG7_9FLAO</name>
<comment type="caution">
    <text evidence="2">The sequence shown here is derived from an EMBL/GenBank/DDBJ whole genome shotgun (WGS) entry which is preliminary data.</text>
</comment>
<dbReference type="EMBL" id="JRLW01000073">
    <property type="protein sequence ID" value="KGO84672.1"/>
    <property type="molecule type" value="Genomic_DNA"/>
</dbReference>
<dbReference type="RefSeq" id="WP_035745246.1">
    <property type="nucleotide sequence ID" value="NZ_JRLW01000073.1"/>
</dbReference>
<proteinExistence type="predicted"/>
<dbReference type="AlphaFoldDB" id="A0A0A2LWG7"/>
<protein>
    <submittedName>
        <fullName evidence="2">Uncharacterized protein</fullName>
    </submittedName>
</protein>
<sequence>PCCIKVLNPPVTIIILFLIVSISVNAQKKERTFKNQGEQEDYWAEKQFEENYYEESYRKFKETIVIIDENTIKYNNEVLILDVEKKLKPIFEKGIFYPEIITGKVKSGQARKEELDSMLIRNDSMYISNLKEIKSPHPVTIKRFRFWLSQKGSANPTACLIELTNNTATKNTKLEDFIIGSRITFFKSGWKAI</sequence>
<keyword evidence="1" id="KW-1133">Transmembrane helix</keyword>
<dbReference type="Proteomes" id="UP000030121">
    <property type="component" value="Unassembled WGS sequence"/>
</dbReference>
<reference evidence="2 3" key="1">
    <citation type="submission" date="2013-09" db="EMBL/GenBank/DDBJ databases">
        <authorList>
            <person name="Zeng Z."/>
            <person name="Chen C."/>
        </authorList>
    </citation>
    <scope>NUCLEOTIDE SEQUENCE [LARGE SCALE GENOMIC DNA]</scope>
    <source>
        <strain evidence="2 3">GH29-5</strain>
    </source>
</reference>
<organism evidence="2 3">
    <name type="scientific">Flavobacterium suncheonense GH29-5 = DSM 17707</name>
    <dbReference type="NCBI Taxonomy" id="1121899"/>
    <lineage>
        <taxon>Bacteria</taxon>
        <taxon>Pseudomonadati</taxon>
        <taxon>Bacteroidota</taxon>
        <taxon>Flavobacteriia</taxon>
        <taxon>Flavobacteriales</taxon>
        <taxon>Flavobacteriaceae</taxon>
        <taxon>Flavobacterium</taxon>
    </lineage>
</organism>